<sequence length="211" mass="23471">MKKGIIFDVDGTLWDASAQVVDSWNEVLSMHPGLDVSITVEDMNNNMGKTMDELGRAFFPSFSHEERTRFMKECMEYENRYLETHPGVLYPGVKETVIRLAGNYELFIVSNCQSGYIEVLLKTSGLGEYIKDMECFGNTGLPKGDNIRMVVQRNHLDRCIYVGDTSMDQEAAALAGVPFVHAAYGYGSADAPEGSIDSMEQLPETAKQMLG</sequence>
<reference evidence="2 3" key="1">
    <citation type="journal article" date="2020" name="Cell Host Microbe">
        <title>Functional and Genomic Variation between Human-Derived Isolates of Lachnospiraceae Reveals Inter- and Intra-Species Diversity.</title>
        <authorList>
            <person name="Sorbara M.T."/>
            <person name="Littmann E.R."/>
            <person name="Fontana E."/>
            <person name="Moody T.U."/>
            <person name="Kohout C.E."/>
            <person name="Gjonbalaj M."/>
            <person name="Eaton V."/>
            <person name="Seok R."/>
            <person name="Leiner I.M."/>
            <person name="Pamer E.G."/>
        </authorList>
    </citation>
    <scope>NUCLEOTIDE SEQUENCE [LARGE SCALE GENOMIC DNA]</scope>
    <source>
        <strain evidence="2 3">MSK.1.17</strain>
    </source>
</reference>
<dbReference type="Proteomes" id="UP000669239">
    <property type="component" value="Unassembled WGS sequence"/>
</dbReference>
<accession>A0AAW5BN68</accession>
<dbReference type="InterPro" id="IPR050155">
    <property type="entry name" value="HAD-like_hydrolase_sf"/>
</dbReference>
<dbReference type="EMBL" id="JAKNGE010000007">
    <property type="protein sequence ID" value="MCG4745237.1"/>
    <property type="molecule type" value="Genomic_DNA"/>
</dbReference>
<dbReference type="GO" id="GO:0006281">
    <property type="term" value="P:DNA repair"/>
    <property type="evidence" value="ECO:0007669"/>
    <property type="project" value="TreeGrafter"/>
</dbReference>
<dbReference type="Gene3D" id="1.10.150.240">
    <property type="entry name" value="Putative phosphatase, domain 2"/>
    <property type="match status" value="1"/>
</dbReference>
<organism evidence="1 4">
    <name type="scientific">Enterocloster aldenensis</name>
    <dbReference type="NCBI Taxonomy" id="358742"/>
    <lineage>
        <taxon>Bacteria</taxon>
        <taxon>Bacillati</taxon>
        <taxon>Bacillota</taxon>
        <taxon>Clostridia</taxon>
        <taxon>Lachnospirales</taxon>
        <taxon>Lachnospiraceae</taxon>
        <taxon>Enterocloster</taxon>
    </lineage>
</organism>
<gene>
    <name evidence="2" type="ORF">G5B36_10420</name>
    <name evidence="1" type="ORF">L0N08_07425</name>
</gene>
<keyword evidence="1" id="KW-0378">Hydrolase</keyword>
<dbReference type="PANTHER" id="PTHR43434">
    <property type="entry name" value="PHOSPHOGLYCOLATE PHOSPHATASE"/>
    <property type="match status" value="1"/>
</dbReference>
<evidence type="ECO:0000313" key="3">
    <source>
        <dbReference type="Proteomes" id="UP000669239"/>
    </source>
</evidence>
<dbReference type="InterPro" id="IPR023198">
    <property type="entry name" value="PGP-like_dom2"/>
</dbReference>
<dbReference type="GeneID" id="97206351"/>
<dbReference type="InterPro" id="IPR036412">
    <property type="entry name" value="HAD-like_sf"/>
</dbReference>
<dbReference type="SUPFAM" id="SSF56784">
    <property type="entry name" value="HAD-like"/>
    <property type="match status" value="1"/>
</dbReference>
<dbReference type="SFLD" id="SFLDS00003">
    <property type="entry name" value="Haloacid_Dehalogenase"/>
    <property type="match status" value="1"/>
</dbReference>
<proteinExistence type="predicted"/>
<dbReference type="SFLD" id="SFLDG01129">
    <property type="entry name" value="C1.5:_HAD__Beta-PGM__Phosphata"/>
    <property type="match status" value="1"/>
</dbReference>
<dbReference type="Proteomes" id="UP001299608">
    <property type="component" value="Unassembled WGS sequence"/>
</dbReference>
<reference evidence="2" key="2">
    <citation type="submission" date="2020-02" db="EMBL/GenBank/DDBJ databases">
        <authorList>
            <person name="Littmann E."/>
            <person name="Sorbara M."/>
        </authorList>
    </citation>
    <scope>NUCLEOTIDE SEQUENCE</scope>
    <source>
        <strain evidence="2">MSK.1.17</strain>
    </source>
</reference>
<dbReference type="InterPro" id="IPR041492">
    <property type="entry name" value="HAD_2"/>
</dbReference>
<evidence type="ECO:0000313" key="4">
    <source>
        <dbReference type="Proteomes" id="UP001299608"/>
    </source>
</evidence>
<dbReference type="InterPro" id="IPR023214">
    <property type="entry name" value="HAD_sf"/>
</dbReference>
<dbReference type="GO" id="GO:0008967">
    <property type="term" value="F:phosphoglycolate phosphatase activity"/>
    <property type="evidence" value="ECO:0007669"/>
    <property type="project" value="TreeGrafter"/>
</dbReference>
<dbReference type="NCBIfam" id="TIGR01549">
    <property type="entry name" value="HAD-SF-IA-v1"/>
    <property type="match status" value="1"/>
</dbReference>
<name>A0AAW5BN68_9FIRM</name>
<evidence type="ECO:0000313" key="2">
    <source>
        <dbReference type="EMBL" id="NSJ49113.1"/>
    </source>
</evidence>
<comment type="caution">
    <text evidence="1">The sequence shown here is derived from an EMBL/GenBank/DDBJ whole genome shotgun (WGS) entry which is preliminary data.</text>
</comment>
<dbReference type="InterPro" id="IPR006439">
    <property type="entry name" value="HAD-SF_hydro_IA"/>
</dbReference>
<keyword evidence="3" id="KW-1185">Reference proteome</keyword>
<dbReference type="AlphaFoldDB" id="A0AAW5BN68"/>
<evidence type="ECO:0000313" key="1">
    <source>
        <dbReference type="EMBL" id="MCG4745237.1"/>
    </source>
</evidence>
<protein>
    <submittedName>
        <fullName evidence="1">HAD family hydrolase</fullName>
    </submittedName>
</protein>
<reference evidence="1" key="3">
    <citation type="submission" date="2022-01" db="EMBL/GenBank/DDBJ databases">
        <title>Collection of gut derived symbiotic bacterial strains cultured from healthy donors.</title>
        <authorList>
            <person name="Lin H."/>
            <person name="Kohout C."/>
            <person name="Waligurski E."/>
            <person name="Pamer E.G."/>
        </authorList>
    </citation>
    <scope>NUCLEOTIDE SEQUENCE</scope>
    <source>
        <strain evidence="1">DFI.6.55</strain>
    </source>
</reference>
<dbReference type="PANTHER" id="PTHR43434:SF1">
    <property type="entry name" value="PHOSPHOGLYCOLATE PHOSPHATASE"/>
    <property type="match status" value="1"/>
</dbReference>
<dbReference type="Gene3D" id="3.40.50.1000">
    <property type="entry name" value="HAD superfamily/HAD-like"/>
    <property type="match status" value="1"/>
</dbReference>
<dbReference type="Pfam" id="PF13419">
    <property type="entry name" value="HAD_2"/>
    <property type="match status" value="1"/>
</dbReference>
<dbReference type="EMBL" id="JAAITT010000012">
    <property type="protein sequence ID" value="NSJ49113.1"/>
    <property type="molecule type" value="Genomic_DNA"/>
</dbReference>
<dbReference type="RefSeq" id="WP_165641484.1">
    <property type="nucleotide sequence ID" value="NZ_BAABZL010000001.1"/>
</dbReference>